<keyword evidence="2" id="KW-1185">Reference proteome</keyword>
<proteinExistence type="predicted"/>
<evidence type="ECO:0000313" key="1">
    <source>
        <dbReference type="EMBL" id="KAH7849480.1"/>
    </source>
</evidence>
<dbReference type="EMBL" id="CM037157">
    <property type="protein sequence ID" value="KAH7849480.1"/>
    <property type="molecule type" value="Genomic_DNA"/>
</dbReference>
<accession>A0ACB7Y7T9</accession>
<evidence type="ECO:0000313" key="2">
    <source>
        <dbReference type="Proteomes" id="UP000828048"/>
    </source>
</evidence>
<gene>
    <name evidence="1" type="ORF">Vadar_018517</name>
</gene>
<name>A0ACB7Y7T9_9ERIC</name>
<organism evidence="1 2">
    <name type="scientific">Vaccinium darrowii</name>
    <dbReference type="NCBI Taxonomy" id="229202"/>
    <lineage>
        <taxon>Eukaryota</taxon>
        <taxon>Viridiplantae</taxon>
        <taxon>Streptophyta</taxon>
        <taxon>Embryophyta</taxon>
        <taxon>Tracheophyta</taxon>
        <taxon>Spermatophyta</taxon>
        <taxon>Magnoliopsida</taxon>
        <taxon>eudicotyledons</taxon>
        <taxon>Gunneridae</taxon>
        <taxon>Pentapetalae</taxon>
        <taxon>asterids</taxon>
        <taxon>Ericales</taxon>
        <taxon>Ericaceae</taxon>
        <taxon>Vaccinioideae</taxon>
        <taxon>Vaccinieae</taxon>
        <taxon>Vaccinium</taxon>
    </lineage>
</organism>
<comment type="caution">
    <text evidence="1">The sequence shown here is derived from an EMBL/GenBank/DDBJ whole genome shotgun (WGS) entry which is preliminary data.</text>
</comment>
<protein>
    <submittedName>
        <fullName evidence="1">Uncharacterized protein</fullName>
    </submittedName>
</protein>
<sequence length="494" mass="55440">MDYILESVEDDLHSSAKLSLVDYLYLFVKEEAKKVVHSLGCGKLKEVTFGPFVQFSHKVSSLMKKVPCPPGFEDNFRGVVPSRIEKIQPSRSSERIPMIASYVVMAMFRQKLHNDVLREWKPLFADHCLHEFLISLSSWKKYMNFNVSEERGVTKSKQKTDSSADRPDKLGDISTKDNMSVASEKRTLVLRKLGSLSLSAALGDVGLQNKLVEKSKKKDVSIGVSNIPESKAAIVDLKKMLPNNCNFVSFIDAKLDKEYLSSPKVSPAIQDCDIKGDDPECNKGGNTFCRYSSLDVQKVANSSQGDVQMQAVVAATNVMNSKRKHSVDVMPSSCSRKVLKLTSSAAKQPDCKEFVVRKMKINKSRKSNLCPRTNRVKMRNLLVAAEGADLLKATQLKARKKRLRFQRSKIHDWGLFALEPIEAEDSVIEYFGELIRPRALGVQSLPCILFNIDLSASYSFTAMISDIRELYYEKMGIGSSYIFRLDDGNMVSIE</sequence>
<reference evidence="1 2" key="1">
    <citation type="journal article" date="2021" name="Hortic Res">
        <title>High-quality reference genome and annotation aids understanding of berry development for evergreen blueberry (Vaccinium darrowii).</title>
        <authorList>
            <person name="Yu J."/>
            <person name="Hulse-Kemp A.M."/>
            <person name="Babiker E."/>
            <person name="Staton M."/>
        </authorList>
    </citation>
    <scope>NUCLEOTIDE SEQUENCE [LARGE SCALE GENOMIC DNA]</scope>
    <source>
        <strain evidence="2">cv. NJ 8807/NJ 8810</strain>
        <tissue evidence="1">Young leaf</tissue>
    </source>
</reference>
<dbReference type="Proteomes" id="UP000828048">
    <property type="component" value="Chromosome 7"/>
</dbReference>